<keyword evidence="6" id="KW-1133">Transmembrane helix</keyword>
<dbReference type="InterPro" id="IPR029033">
    <property type="entry name" value="His_PPase_superfam"/>
</dbReference>
<dbReference type="EMBL" id="JAODUO010000383">
    <property type="protein sequence ID" value="KAK2181760.1"/>
    <property type="molecule type" value="Genomic_DNA"/>
</dbReference>
<reference evidence="7" key="1">
    <citation type="journal article" date="2023" name="Mol. Biol. Evol.">
        <title>Third-Generation Sequencing Reveals the Adaptive Role of the Epigenome in Three Deep-Sea Polychaetes.</title>
        <authorList>
            <person name="Perez M."/>
            <person name="Aroh O."/>
            <person name="Sun Y."/>
            <person name="Lan Y."/>
            <person name="Juniper S.K."/>
            <person name="Young C.R."/>
            <person name="Angers B."/>
            <person name="Qian P.Y."/>
        </authorList>
    </citation>
    <scope>NUCLEOTIDE SEQUENCE</scope>
    <source>
        <strain evidence="7">R07B-5</strain>
    </source>
</reference>
<evidence type="ECO:0000313" key="7">
    <source>
        <dbReference type="EMBL" id="KAK2181760.1"/>
    </source>
</evidence>
<protein>
    <recommendedName>
        <fullName evidence="4">Serine/threonine-protein phosphatase PGAM5, mitochondrial</fullName>
        <ecNumber evidence="2">3.1.3.16</ecNumber>
    </recommendedName>
    <alternativeName>
        <fullName evidence="5">Serine/threonine-protein phosphatase Pgam5, mitochondrial</fullName>
    </alternativeName>
</protein>
<dbReference type="Proteomes" id="UP001209878">
    <property type="component" value="Unassembled WGS sequence"/>
</dbReference>
<comment type="similarity">
    <text evidence="1">Belongs to the phosphoglycerate mutase family. BPG-dependent PGAM subfamily.</text>
</comment>
<gene>
    <name evidence="7" type="ORF">NP493_383g04010</name>
</gene>
<dbReference type="PANTHER" id="PTHR20935:SF0">
    <property type="entry name" value="SERINE_THREONINE-PROTEIN PHOSPHATASE PGAM5, MITOCHONDRIAL"/>
    <property type="match status" value="1"/>
</dbReference>
<keyword evidence="8" id="KW-1185">Reference proteome</keyword>
<dbReference type="GO" id="GO:0005739">
    <property type="term" value="C:mitochondrion"/>
    <property type="evidence" value="ECO:0007669"/>
    <property type="project" value="TreeGrafter"/>
</dbReference>
<dbReference type="AlphaFoldDB" id="A0AAD9L2G6"/>
<evidence type="ECO:0000256" key="5">
    <source>
        <dbReference type="ARBA" id="ARBA00040722"/>
    </source>
</evidence>
<dbReference type="InterPro" id="IPR013078">
    <property type="entry name" value="His_Pase_superF_clade-1"/>
</dbReference>
<dbReference type="GO" id="GO:0090141">
    <property type="term" value="P:positive regulation of mitochondrial fission"/>
    <property type="evidence" value="ECO:0007669"/>
    <property type="project" value="TreeGrafter"/>
</dbReference>
<dbReference type="SMART" id="SM00855">
    <property type="entry name" value="PGAM"/>
    <property type="match status" value="1"/>
</dbReference>
<feature type="transmembrane region" description="Helical" evidence="6">
    <location>
        <begin position="26"/>
        <end position="44"/>
    </location>
</feature>
<dbReference type="Gene3D" id="3.40.50.1240">
    <property type="entry name" value="Phosphoglycerate mutase-like"/>
    <property type="match status" value="1"/>
</dbReference>
<evidence type="ECO:0000256" key="1">
    <source>
        <dbReference type="ARBA" id="ARBA00006717"/>
    </source>
</evidence>
<dbReference type="SUPFAM" id="SSF53254">
    <property type="entry name" value="Phosphoglycerate mutase-like"/>
    <property type="match status" value="1"/>
</dbReference>
<evidence type="ECO:0000256" key="3">
    <source>
        <dbReference type="ARBA" id="ARBA00022801"/>
    </source>
</evidence>
<proteinExistence type="inferred from homology"/>
<evidence type="ECO:0000256" key="2">
    <source>
        <dbReference type="ARBA" id="ARBA00013081"/>
    </source>
</evidence>
<evidence type="ECO:0000256" key="6">
    <source>
        <dbReference type="SAM" id="Phobius"/>
    </source>
</evidence>
<keyword evidence="3" id="KW-0378">Hydrolase</keyword>
<dbReference type="PANTHER" id="PTHR20935">
    <property type="entry name" value="PHOSPHOGLYCERATE MUTASE-RELATED"/>
    <property type="match status" value="1"/>
</dbReference>
<name>A0AAD9L2G6_RIDPI</name>
<evidence type="ECO:0000313" key="8">
    <source>
        <dbReference type="Proteomes" id="UP001209878"/>
    </source>
</evidence>
<dbReference type="EC" id="3.1.3.16" evidence="2"/>
<accession>A0AAD9L2G6</accession>
<dbReference type="Pfam" id="PF00300">
    <property type="entry name" value="His_Phos_1"/>
    <property type="match status" value="1"/>
</dbReference>
<organism evidence="7 8">
    <name type="scientific">Ridgeia piscesae</name>
    <name type="common">Tubeworm</name>
    <dbReference type="NCBI Taxonomy" id="27915"/>
    <lineage>
        <taxon>Eukaryota</taxon>
        <taxon>Metazoa</taxon>
        <taxon>Spiralia</taxon>
        <taxon>Lophotrochozoa</taxon>
        <taxon>Annelida</taxon>
        <taxon>Polychaeta</taxon>
        <taxon>Sedentaria</taxon>
        <taxon>Canalipalpata</taxon>
        <taxon>Sabellida</taxon>
        <taxon>Siboglinidae</taxon>
        <taxon>Ridgeia</taxon>
    </lineage>
</organism>
<dbReference type="CDD" id="cd07067">
    <property type="entry name" value="HP_PGM_like"/>
    <property type="match status" value="1"/>
</dbReference>
<evidence type="ECO:0000256" key="4">
    <source>
        <dbReference type="ARBA" id="ARBA00039765"/>
    </source>
</evidence>
<dbReference type="InterPro" id="IPR051021">
    <property type="entry name" value="Mito_Ser/Thr_phosphatase"/>
</dbReference>
<keyword evidence="6" id="KW-0472">Membrane</keyword>
<sequence>MTLQGDGVYAEDKCNTRTWSMSSMRTACTSLIGAVALVILVVILKEGPVATPAFNLPLAATSVTQTVNIVVEHRHFNVDVNKTSWDYNWDKRAWKSADEAKGVGTRSLFLIRHGKYNYNTGHLDDLGIEQAHMTGKRLKAMNKKFDGIIHSTLPRAVETATILRQYLNISMAPDDMLIEGGPVIPKPTITYWGLPDSTYHVDGPRMEGAFRKYFHRAEKSQTAQSNEILVGHGNLFRYFALRALQFPPEAWMRIFIAHASITVFHLNPDGTVSMNHLGDAGHFPPEKVTF</sequence>
<keyword evidence="6" id="KW-0812">Transmembrane</keyword>
<comment type="caution">
    <text evidence="7">The sequence shown here is derived from an EMBL/GenBank/DDBJ whole genome shotgun (WGS) entry which is preliminary data.</text>
</comment>
<dbReference type="GO" id="GO:0004722">
    <property type="term" value="F:protein serine/threonine phosphatase activity"/>
    <property type="evidence" value="ECO:0007669"/>
    <property type="project" value="UniProtKB-EC"/>
</dbReference>